<feature type="region of interest" description="Disordered" evidence="3">
    <location>
        <begin position="82"/>
        <end position="111"/>
    </location>
</feature>
<evidence type="ECO:0000313" key="6">
    <source>
        <dbReference type="EMBL" id="CAG8562820.1"/>
    </source>
</evidence>
<evidence type="ECO:0000259" key="4">
    <source>
        <dbReference type="PROSITE" id="PS50003"/>
    </source>
</evidence>
<dbReference type="PANTHER" id="PTHR23176">
    <property type="entry name" value="RHO/RAC/CDC GTPASE-ACTIVATING PROTEIN"/>
    <property type="match status" value="1"/>
</dbReference>
<dbReference type="Gene3D" id="1.10.555.10">
    <property type="entry name" value="Rho GTPase activation protein"/>
    <property type="match status" value="1"/>
</dbReference>
<feature type="coiled-coil region" evidence="2">
    <location>
        <begin position="51"/>
        <end position="78"/>
    </location>
</feature>
<feature type="compositionally biased region" description="Acidic residues" evidence="3">
    <location>
        <begin position="1265"/>
        <end position="1276"/>
    </location>
</feature>
<feature type="domain" description="PH" evidence="4">
    <location>
        <begin position="682"/>
        <end position="793"/>
    </location>
</feature>
<dbReference type="OrthoDB" id="185175at2759"/>
<dbReference type="PROSITE" id="PS50238">
    <property type="entry name" value="RHOGAP"/>
    <property type="match status" value="1"/>
</dbReference>
<dbReference type="GO" id="GO:0007165">
    <property type="term" value="P:signal transduction"/>
    <property type="evidence" value="ECO:0007669"/>
    <property type="project" value="InterPro"/>
</dbReference>
<organism evidence="6 7">
    <name type="scientific">Paraglomus brasilianum</name>
    <dbReference type="NCBI Taxonomy" id="144538"/>
    <lineage>
        <taxon>Eukaryota</taxon>
        <taxon>Fungi</taxon>
        <taxon>Fungi incertae sedis</taxon>
        <taxon>Mucoromycota</taxon>
        <taxon>Glomeromycotina</taxon>
        <taxon>Glomeromycetes</taxon>
        <taxon>Paraglomerales</taxon>
        <taxon>Paraglomeraceae</taxon>
        <taxon>Paraglomus</taxon>
    </lineage>
</organism>
<feature type="region of interest" description="Disordered" evidence="3">
    <location>
        <begin position="846"/>
        <end position="881"/>
    </location>
</feature>
<evidence type="ECO:0000256" key="1">
    <source>
        <dbReference type="ARBA" id="ARBA00022468"/>
    </source>
</evidence>
<feature type="compositionally biased region" description="Basic and acidic residues" evidence="3">
    <location>
        <begin position="933"/>
        <end position="942"/>
    </location>
</feature>
<keyword evidence="2" id="KW-0175">Coiled coil</keyword>
<feature type="region of interest" description="Disordered" evidence="3">
    <location>
        <begin position="900"/>
        <end position="944"/>
    </location>
</feature>
<keyword evidence="1" id="KW-0343">GTPase activation</keyword>
<comment type="caution">
    <text evidence="6">The sequence shown here is derived from an EMBL/GenBank/DDBJ whole genome shotgun (WGS) entry which is preliminary data.</text>
</comment>
<dbReference type="SUPFAM" id="SSF48350">
    <property type="entry name" value="GTPase activation domain, GAP"/>
    <property type="match status" value="1"/>
</dbReference>
<dbReference type="Proteomes" id="UP000789739">
    <property type="component" value="Unassembled WGS sequence"/>
</dbReference>
<dbReference type="GO" id="GO:0005737">
    <property type="term" value="C:cytoplasm"/>
    <property type="evidence" value="ECO:0007669"/>
    <property type="project" value="TreeGrafter"/>
</dbReference>
<proteinExistence type="predicted"/>
<feature type="compositionally biased region" description="Low complexity" evidence="3">
    <location>
        <begin position="1177"/>
        <end position="1193"/>
    </location>
</feature>
<name>A0A9N9FXC4_9GLOM</name>
<feature type="region of interest" description="Disordered" evidence="3">
    <location>
        <begin position="523"/>
        <end position="543"/>
    </location>
</feature>
<dbReference type="Gene3D" id="2.30.29.30">
    <property type="entry name" value="Pleckstrin-homology domain (PH domain)/Phosphotyrosine-binding domain (PTB)"/>
    <property type="match status" value="1"/>
</dbReference>
<feature type="compositionally biased region" description="Basic and acidic residues" evidence="3">
    <location>
        <begin position="362"/>
        <end position="371"/>
    </location>
</feature>
<keyword evidence="7" id="KW-1185">Reference proteome</keyword>
<protein>
    <submittedName>
        <fullName evidence="6">7772_t:CDS:1</fullName>
    </submittedName>
</protein>
<feature type="compositionally biased region" description="Low complexity" evidence="3">
    <location>
        <begin position="329"/>
        <end position="340"/>
    </location>
</feature>
<sequence>MSYTQQPPTTLHTDSSRASLIDVTSGEALFQQAVTERNFLRSQNDQLWKIIEKQNIVIQGMQKDIQKLVNERDRLYQKLKVDSYGQPSPGEETRQITRKDSNDHKQMESGPGLVNGLAAPNYLGDNSTSPSSSISTRQELNNEGHVDHGIQFTPPQEEMEKQVKQNVEKVTQKIQDGSASYIDSEIVLRRQDSTTSVSTTATSMTSISVSSLYNLYDRHDQPAIQETAETTQESLVDSDHPFVNEGDLTPKQRPVSVVNIIPPKLAKESDNNNLSIVPHITIAPELGGSIDRTSTKTQSRDSSQSPELTHTVLTDDKRVLSESQSIINSPSHTSPTPEESTTPDHVSSQTHAVKPSTVPRVNRRESDDKTVLRSQSKQPGHHSKTPSSVQQDVEGEPTQPTRTRAREGYNVKSNQTDNDKQSSRQSLSVNSTISSNIPTTPNTPPIQNTVPVQNISSAQITSTVQNTQNIPKVIVNNGHARTGSGLPHVNSVPDLSSQSNPTQRIPKHYKSFDNGVISRQRNRASMAPNEKTNNVSAMPDNEGRESTVSGIIAAAQQSSQQQHLHMLYQSSAGSSSTTSLATTITTATTATTATTTTNATAMLLDNLNGITVKKVAEDGNVVGVEELWRVAKLYSDFLALDVKVALEHYLQRTISLQRKDYKDLCEFLSTNVVEQNEKYYVPGHKKGYLTKRGKSFGGWKTRYFVLSSPVLEYYESEDGHHLGSIRLTGAQIGRQQANVGVDPEGFGDEDAFRHAFLILEAKSGMKGNVRHVLCAENDTERDEWVEALLQYVGEEDVRDRRSSKKLDGKKKPVIAKVDAKPIAQLEKDEVDQKLIISDITLRQTREEAQNEMPRNESPTVVEPQSSASSTPSSSLTQSILSTSPPIQSILSSSVYSSQSSSSNQSLQDFQSGIGSQSSSSYLPSFRDSVPPPKRHEEGEKKDRSRVRMTFFGKSMFGNPKKEIDMSKIVFGIPLDQAIAVARIKEGYELPAVVYRCIEFLDAHNAALEEGIYRLNGLNTAIKALKAKFNAEGDVDLLKEGSPYDVHAVAGLLKMYLRELPTSVLTKDLHHEFVNVIDLLDRRDRVNELGRLVSALPLSNYTLLRTLIGHLIRIVQHSHTNKMTLRNIGIVFSPTLGIPAGVFNLFMAEYDYIFFTDADGCAAPRSLSPDLQDAQQMPPQQSPSETSFPSTSSSNDGLKPQSLNPSNMENSSLRANYLREDASGRTNRNSVQYMEGLPNALVGLERKLTITRRDSDDEEVNDLALQADDDEEEEDHSADEGQSIAGNVSPTPPSASVPQSPQSFNPTVPASPRDESFATMESGDSLDGKGRRENTGQRLSKDDLDAMTKTKRTTVRNFSSLDSVLSAFTDKNVNGGVDVRVVQKEE</sequence>
<gene>
    <name evidence="6" type="ORF">PBRASI_LOCUS5681</name>
</gene>
<evidence type="ECO:0000256" key="3">
    <source>
        <dbReference type="SAM" id="MobiDB-lite"/>
    </source>
</evidence>
<dbReference type="Pfam" id="PF00620">
    <property type="entry name" value="RhoGAP"/>
    <property type="match status" value="1"/>
</dbReference>
<feature type="region of interest" description="Disordered" evidence="3">
    <location>
        <begin position="1265"/>
        <end position="1347"/>
    </location>
</feature>
<feature type="compositionally biased region" description="Basic and acidic residues" evidence="3">
    <location>
        <begin position="91"/>
        <end position="107"/>
    </location>
</feature>
<dbReference type="InterPro" id="IPR011993">
    <property type="entry name" value="PH-like_dom_sf"/>
</dbReference>
<dbReference type="CDD" id="cd13277">
    <property type="entry name" value="PH_Bem3"/>
    <property type="match status" value="1"/>
</dbReference>
<evidence type="ECO:0000313" key="7">
    <source>
        <dbReference type="Proteomes" id="UP000789739"/>
    </source>
</evidence>
<dbReference type="SMART" id="SM00324">
    <property type="entry name" value="RhoGAP"/>
    <property type="match status" value="1"/>
</dbReference>
<reference evidence="6" key="1">
    <citation type="submission" date="2021-06" db="EMBL/GenBank/DDBJ databases">
        <authorList>
            <person name="Kallberg Y."/>
            <person name="Tangrot J."/>
            <person name="Rosling A."/>
        </authorList>
    </citation>
    <scope>NUCLEOTIDE SEQUENCE</scope>
    <source>
        <strain evidence="6">BR232B</strain>
    </source>
</reference>
<dbReference type="InterPro" id="IPR000198">
    <property type="entry name" value="RhoGAP_dom"/>
</dbReference>
<feature type="region of interest" description="Disordered" evidence="3">
    <location>
        <begin position="286"/>
        <end position="446"/>
    </location>
</feature>
<feature type="region of interest" description="Disordered" evidence="3">
    <location>
        <begin position="1164"/>
        <end position="1209"/>
    </location>
</feature>
<dbReference type="InterPro" id="IPR008936">
    <property type="entry name" value="Rho_GTPase_activation_prot"/>
</dbReference>
<feature type="compositionally biased region" description="Low complexity" evidence="3">
    <location>
        <begin position="900"/>
        <end position="920"/>
    </location>
</feature>
<feature type="compositionally biased region" description="Low complexity" evidence="3">
    <location>
        <begin position="863"/>
        <end position="881"/>
    </location>
</feature>
<dbReference type="PANTHER" id="PTHR23176:SF129">
    <property type="entry name" value="RHO GTPASE ACTIVATING PROTEIN AT 16F, ISOFORM E-RELATED"/>
    <property type="match status" value="1"/>
</dbReference>
<dbReference type="EMBL" id="CAJVPI010000687">
    <property type="protein sequence ID" value="CAG8562820.1"/>
    <property type="molecule type" value="Genomic_DNA"/>
</dbReference>
<dbReference type="GO" id="GO:0005096">
    <property type="term" value="F:GTPase activator activity"/>
    <property type="evidence" value="ECO:0007669"/>
    <property type="project" value="UniProtKB-KW"/>
</dbReference>
<dbReference type="InterPro" id="IPR001849">
    <property type="entry name" value="PH_domain"/>
</dbReference>
<feature type="compositionally biased region" description="Polar residues" evidence="3">
    <location>
        <begin position="291"/>
        <end position="312"/>
    </location>
</feature>
<dbReference type="SMART" id="SM00233">
    <property type="entry name" value="PH"/>
    <property type="match status" value="1"/>
</dbReference>
<evidence type="ECO:0000259" key="5">
    <source>
        <dbReference type="PROSITE" id="PS50238"/>
    </source>
</evidence>
<feature type="domain" description="Rho-GAP" evidence="5">
    <location>
        <begin position="972"/>
        <end position="1177"/>
    </location>
</feature>
<dbReference type="InterPro" id="IPR050729">
    <property type="entry name" value="Rho-GAP"/>
</dbReference>
<accession>A0A9N9FXC4</accession>
<evidence type="ECO:0000256" key="2">
    <source>
        <dbReference type="SAM" id="Coils"/>
    </source>
</evidence>
<dbReference type="PROSITE" id="PS50003">
    <property type="entry name" value="PH_DOMAIN"/>
    <property type="match status" value="1"/>
</dbReference>
<feature type="compositionally biased region" description="Polar residues" evidence="3">
    <location>
        <begin position="1200"/>
        <end position="1209"/>
    </location>
</feature>
<feature type="compositionally biased region" description="Low complexity" evidence="3">
    <location>
        <begin position="428"/>
        <end position="446"/>
    </location>
</feature>
<dbReference type="Pfam" id="PF00169">
    <property type="entry name" value="PH"/>
    <property type="match status" value="1"/>
</dbReference>
<dbReference type="SUPFAM" id="SSF50729">
    <property type="entry name" value="PH domain-like"/>
    <property type="match status" value="1"/>
</dbReference>
<feature type="compositionally biased region" description="Basic and acidic residues" evidence="3">
    <location>
        <begin position="1325"/>
        <end position="1347"/>
    </location>
</feature>